<dbReference type="PANTHER" id="PTHR39730:SF1">
    <property type="entry name" value="ENDOGLUCANASE 1"/>
    <property type="match status" value="1"/>
</dbReference>
<feature type="signal peptide" evidence="9">
    <location>
        <begin position="1"/>
        <end position="22"/>
    </location>
</feature>
<keyword evidence="12" id="KW-1185">Reference proteome</keyword>
<evidence type="ECO:0000256" key="8">
    <source>
        <dbReference type="ARBA" id="ARBA00023326"/>
    </source>
</evidence>
<dbReference type="EMBL" id="WVTA01000003">
    <property type="protein sequence ID" value="KAK3215063.1"/>
    <property type="molecule type" value="Genomic_DNA"/>
</dbReference>
<dbReference type="InterPro" id="IPR052288">
    <property type="entry name" value="GH45_Enzymes"/>
</dbReference>
<evidence type="ECO:0000256" key="3">
    <source>
        <dbReference type="ARBA" id="ARBA00012601"/>
    </source>
</evidence>
<dbReference type="GO" id="GO:0030245">
    <property type="term" value="P:cellulose catabolic process"/>
    <property type="evidence" value="ECO:0007669"/>
    <property type="project" value="UniProtKB-KW"/>
</dbReference>
<dbReference type="SUPFAM" id="SSF50685">
    <property type="entry name" value="Barwin-like endoglucanases"/>
    <property type="match status" value="1"/>
</dbReference>
<keyword evidence="6" id="KW-0119">Carbohydrate metabolism</keyword>
<evidence type="ECO:0000256" key="1">
    <source>
        <dbReference type="ARBA" id="ARBA00000966"/>
    </source>
</evidence>
<evidence type="ECO:0000256" key="5">
    <source>
        <dbReference type="ARBA" id="ARBA00023001"/>
    </source>
</evidence>
<evidence type="ECO:0000259" key="10">
    <source>
        <dbReference type="Pfam" id="PF02015"/>
    </source>
</evidence>
<evidence type="ECO:0000256" key="2">
    <source>
        <dbReference type="ARBA" id="ARBA00007793"/>
    </source>
</evidence>
<comment type="similarity">
    <text evidence="2">Belongs to the glycosyl hydrolase 45 (cellulase K) family.</text>
</comment>
<keyword evidence="5" id="KW-0136">Cellulose degradation</keyword>
<dbReference type="InterPro" id="IPR036908">
    <property type="entry name" value="RlpA-like_sf"/>
</dbReference>
<dbReference type="GO" id="GO:0008810">
    <property type="term" value="F:cellulase activity"/>
    <property type="evidence" value="ECO:0007669"/>
    <property type="project" value="UniProtKB-EC"/>
</dbReference>
<feature type="chain" id="PRO_5042810245" description="cellulase" evidence="9">
    <location>
        <begin position="23"/>
        <end position="437"/>
    </location>
</feature>
<evidence type="ECO:0000256" key="7">
    <source>
        <dbReference type="ARBA" id="ARBA00023295"/>
    </source>
</evidence>
<evidence type="ECO:0000256" key="4">
    <source>
        <dbReference type="ARBA" id="ARBA00022801"/>
    </source>
</evidence>
<organism evidence="11 12">
    <name type="scientific">Pseudopithomyces chartarum</name>
    <dbReference type="NCBI Taxonomy" id="1892770"/>
    <lineage>
        <taxon>Eukaryota</taxon>
        <taxon>Fungi</taxon>
        <taxon>Dikarya</taxon>
        <taxon>Ascomycota</taxon>
        <taxon>Pezizomycotina</taxon>
        <taxon>Dothideomycetes</taxon>
        <taxon>Pleosporomycetidae</taxon>
        <taxon>Pleosporales</taxon>
        <taxon>Massarineae</taxon>
        <taxon>Didymosphaeriaceae</taxon>
        <taxon>Pseudopithomyces</taxon>
    </lineage>
</organism>
<name>A0AAN6RJT2_9PLEO</name>
<feature type="domain" description="Glycosyl hydrolases family 45 active site" evidence="10">
    <location>
        <begin position="32"/>
        <end position="215"/>
    </location>
</feature>
<accession>A0AAN6RJT2</accession>
<dbReference type="Pfam" id="PF02015">
    <property type="entry name" value="Glyco_hydro_45"/>
    <property type="match status" value="1"/>
</dbReference>
<keyword evidence="7" id="KW-0326">Glycosidase</keyword>
<proteinExistence type="inferred from homology"/>
<dbReference type="PANTHER" id="PTHR39730">
    <property type="entry name" value="ENDOGLUCANASE 1"/>
    <property type="match status" value="1"/>
</dbReference>
<evidence type="ECO:0000313" key="12">
    <source>
        <dbReference type="Proteomes" id="UP001280581"/>
    </source>
</evidence>
<protein>
    <recommendedName>
        <fullName evidence="3">cellulase</fullName>
        <ecNumber evidence="3">3.2.1.4</ecNumber>
    </recommendedName>
</protein>
<keyword evidence="4" id="KW-0378">Hydrolase</keyword>
<reference evidence="11 12" key="1">
    <citation type="submission" date="2021-02" db="EMBL/GenBank/DDBJ databases">
        <title>Genome assembly of Pseudopithomyces chartarum.</title>
        <authorList>
            <person name="Jauregui R."/>
            <person name="Singh J."/>
            <person name="Voisey C."/>
        </authorList>
    </citation>
    <scope>NUCLEOTIDE SEQUENCE [LARGE SCALE GENOMIC DNA]</scope>
    <source>
        <strain evidence="11 12">AGR01</strain>
    </source>
</reference>
<evidence type="ECO:0000256" key="6">
    <source>
        <dbReference type="ARBA" id="ARBA00023277"/>
    </source>
</evidence>
<keyword evidence="9" id="KW-0732">Signal</keyword>
<dbReference type="EC" id="3.2.1.4" evidence="3"/>
<comment type="catalytic activity">
    <reaction evidence="1">
        <text>Endohydrolysis of (1-&gt;4)-beta-D-glucosidic linkages in cellulose, lichenin and cereal beta-D-glucans.</text>
        <dbReference type="EC" id="3.2.1.4"/>
    </reaction>
</comment>
<evidence type="ECO:0000313" key="11">
    <source>
        <dbReference type="EMBL" id="KAK3215063.1"/>
    </source>
</evidence>
<dbReference type="Proteomes" id="UP001280581">
    <property type="component" value="Unassembled WGS sequence"/>
</dbReference>
<evidence type="ECO:0000256" key="9">
    <source>
        <dbReference type="SAM" id="SignalP"/>
    </source>
</evidence>
<dbReference type="Gene3D" id="2.40.40.10">
    <property type="entry name" value="RlpA-like domain"/>
    <property type="match status" value="1"/>
</dbReference>
<gene>
    <name evidence="11" type="ORF">GRF29_19g2089619</name>
</gene>
<keyword evidence="8" id="KW-0624">Polysaccharide degradation</keyword>
<dbReference type="InterPro" id="IPR000334">
    <property type="entry name" value="Glyco_hydro_45"/>
</dbReference>
<comment type="caution">
    <text evidence="11">The sequence shown here is derived from an EMBL/GenBank/DDBJ whole genome shotgun (WGS) entry which is preliminary data.</text>
</comment>
<sequence length="437" mass="48170">MTALHPRNILILLNLFVLCVRCVHLNVSGEAITTRFWDCCKPSCGWKDKAPFDRPVLSCDLHDKPTDIDAGTGCNGGDAYLCSNQQPWSINDTFSYGFAGVFITPDLTGGKIEDSWCCACYQINFTSDPLQGKSMIVQASNTAYDINTANRFTLAVPGGNTTSHDACARQYGVDQTVFGSENAGVKSEEDCEKLPEPLQKGCKWRFDWYKDASYPTRVMALLRNTHAFCVRRHQHDHLVLLVARVSKVGWEGIPVAFMLPSMAYFVSYSHLEAGSAPHWGLVWASFITFKASPTSPSAFLNSRAASYECGEWLDVVEFWEVLEGWLLAAECQMEMIVMCREEFPPPLTPHTRLRPATTGGSTAAAAAASMYGLIASTTYLSYVQRASSARLFFRSSFHTERQAQPLAAKDTSTRSFHCLNEESSVESGVSAVTGSSD</sequence>
<dbReference type="AlphaFoldDB" id="A0AAN6RJT2"/>